<keyword evidence="3" id="KW-1185">Reference proteome</keyword>
<proteinExistence type="predicted"/>
<gene>
    <name evidence="2" type="ORF">JAV76_11560</name>
</gene>
<protein>
    <submittedName>
        <fullName evidence="2">Uncharacterized protein</fullName>
    </submittedName>
</protein>
<accession>A0A934IDB1</accession>
<comment type="caution">
    <text evidence="2">The sequence shown here is derived from an EMBL/GenBank/DDBJ whole genome shotgun (WGS) entry which is preliminary data.</text>
</comment>
<evidence type="ECO:0000313" key="3">
    <source>
        <dbReference type="Proteomes" id="UP000602087"/>
    </source>
</evidence>
<feature type="transmembrane region" description="Helical" evidence="1">
    <location>
        <begin position="56"/>
        <end position="76"/>
    </location>
</feature>
<feature type="transmembrane region" description="Helical" evidence="1">
    <location>
        <begin position="31"/>
        <end position="50"/>
    </location>
</feature>
<dbReference type="EMBL" id="JAEINH010000009">
    <property type="protein sequence ID" value="MBI9115650.1"/>
    <property type="molecule type" value="Genomic_DNA"/>
</dbReference>
<keyword evidence="1" id="KW-0472">Membrane</keyword>
<evidence type="ECO:0000256" key="1">
    <source>
        <dbReference type="SAM" id="Phobius"/>
    </source>
</evidence>
<keyword evidence="1" id="KW-1133">Transmembrane helix</keyword>
<feature type="transmembrane region" description="Helical" evidence="1">
    <location>
        <begin position="6"/>
        <end position="24"/>
    </location>
</feature>
<sequence>MVTTVVLSVLLALVGLAAGTFSVHAARTRRFALRAVAALTLVGPVLVVSAMDASVWVIAAWIVGVMVGFVACDAILDRVGVRDPA</sequence>
<dbReference type="RefSeq" id="WP_198734214.1">
    <property type="nucleotide sequence ID" value="NZ_JAEINH010000009.1"/>
</dbReference>
<name>A0A934IDB1_9MICO</name>
<keyword evidence="1" id="KW-0812">Transmembrane</keyword>
<dbReference type="Proteomes" id="UP000602087">
    <property type="component" value="Unassembled WGS sequence"/>
</dbReference>
<organism evidence="2 3">
    <name type="scientific">Sanguibacter suaedae</name>
    <dbReference type="NCBI Taxonomy" id="2795737"/>
    <lineage>
        <taxon>Bacteria</taxon>
        <taxon>Bacillati</taxon>
        <taxon>Actinomycetota</taxon>
        <taxon>Actinomycetes</taxon>
        <taxon>Micrococcales</taxon>
        <taxon>Sanguibacteraceae</taxon>
        <taxon>Sanguibacter</taxon>
    </lineage>
</organism>
<evidence type="ECO:0000313" key="2">
    <source>
        <dbReference type="EMBL" id="MBI9115650.1"/>
    </source>
</evidence>
<reference evidence="2" key="1">
    <citation type="submission" date="2020-12" db="EMBL/GenBank/DDBJ databases">
        <title>Sanguibacter suaedae sp. nov., isolated from Suaeda aralocaspica.</title>
        <authorList>
            <person name="Ma Q."/>
        </authorList>
    </citation>
    <scope>NUCLEOTIDE SEQUENCE</scope>
    <source>
        <strain evidence="2">YZGR15</strain>
    </source>
</reference>
<dbReference type="AlphaFoldDB" id="A0A934IDB1"/>